<evidence type="ECO:0000259" key="25">
    <source>
        <dbReference type="PROSITE" id="PS50011"/>
    </source>
</evidence>
<dbReference type="SUPFAM" id="SSF56112">
    <property type="entry name" value="Protein kinase-like (PK-like)"/>
    <property type="match status" value="1"/>
</dbReference>
<keyword evidence="15 23" id="KW-0067">ATP-binding</keyword>
<evidence type="ECO:0000256" key="2">
    <source>
        <dbReference type="ARBA" id="ARBA00008684"/>
    </source>
</evidence>
<dbReference type="Proteomes" id="UP000298416">
    <property type="component" value="Unassembled WGS sequence"/>
</dbReference>
<dbReference type="GO" id="GO:0009791">
    <property type="term" value="P:post-embryonic development"/>
    <property type="evidence" value="ECO:0007669"/>
    <property type="project" value="UniProtKB-ARBA"/>
</dbReference>
<keyword evidence="18 24" id="KW-0472">Membrane</keyword>
<dbReference type="PROSITE" id="PS50011">
    <property type="entry name" value="PROTEIN_KINASE_DOM"/>
    <property type="match status" value="1"/>
</dbReference>
<dbReference type="FunFam" id="3.30.1490.310:FF:000001">
    <property type="entry name" value="Serine/threonine-protein kinase BRI1-like 1"/>
    <property type="match status" value="1"/>
</dbReference>
<dbReference type="InterPro" id="IPR045381">
    <property type="entry name" value="BRI1_island_dom"/>
</dbReference>
<proteinExistence type="inferred from homology"/>
<dbReference type="SUPFAM" id="SSF52047">
    <property type="entry name" value="RNI-like"/>
    <property type="match status" value="1"/>
</dbReference>
<dbReference type="GO" id="GO:0005496">
    <property type="term" value="F:steroid binding"/>
    <property type="evidence" value="ECO:0007669"/>
    <property type="project" value="UniProtKB-KW"/>
</dbReference>
<evidence type="ECO:0000256" key="13">
    <source>
        <dbReference type="ARBA" id="ARBA00022741"/>
    </source>
</evidence>
<evidence type="ECO:0000256" key="15">
    <source>
        <dbReference type="ARBA" id="ARBA00022840"/>
    </source>
</evidence>
<protein>
    <recommendedName>
        <fullName evidence="4">non-specific serine/threonine protein kinase</fullName>
        <ecNumber evidence="4">2.7.11.1</ecNumber>
    </recommendedName>
</protein>
<dbReference type="SMART" id="SM00220">
    <property type="entry name" value="S_TKc"/>
    <property type="match status" value="1"/>
</dbReference>
<evidence type="ECO:0000256" key="23">
    <source>
        <dbReference type="PROSITE-ProRule" id="PRU10141"/>
    </source>
</evidence>
<keyword evidence="8" id="KW-0754">Steroid-binding</keyword>
<dbReference type="PROSITE" id="PS00107">
    <property type="entry name" value="PROTEIN_KINASE_ATP"/>
    <property type="match status" value="1"/>
</dbReference>
<keyword evidence="20" id="KW-0325">Glycoprotein</keyword>
<organism evidence="26">
    <name type="scientific">Salvia splendens</name>
    <name type="common">Scarlet sage</name>
    <dbReference type="NCBI Taxonomy" id="180675"/>
    <lineage>
        <taxon>Eukaryota</taxon>
        <taxon>Viridiplantae</taxon>
        <taxon>Streptophyta</taxon>
        <taxon>Embryophyta</taxon>
        <taxon>Tracheophyta</taxon>
        <taxon>Spermatophyta</taxon>
        <taxon>Magnoliopsida</taxon>
        <taxon>eudicotyledons</taxon>
        <taxon>Gunneridae</taxon>
        <taxon>Pentapetalae</taxon>
        <taxon>asterids</taxon>
        <taxon>lamiids</taxon>
        <taxon>Lamiales</taxon>
        <taxon>Lamiaceae</taxon>
        <taxon>Nepetoideae</taxon>
        <taxon>Mentheae</taxon>
        <taxon>Salviinae</taxon>
        <taxon>Salvia</taxon>
        <taxon>Salvia subgen. Calosphace</taxon>
        <taxon>core Calosphace</taxon>
    </lineage>
</organism>
<keyword evidence="6" id="KW-0723">Serine/threonine-protein kinase</keyword>
<dbReference type="FunFam" id="3.80.10.10:FF:000095">
    <property type="entry name" value="LRR receptor-like serine/threonine-protein kinase GSO1"/>
    <property type="match status" value="1"/>
</dbReference>
<reference evidence="26" key="1">
    <citation type="submission" date="2018-01" db="EMBL/GenBank/DDBJ databases">
        <authorList>
            <person name="Mao J.F."/>
        </authorList>
    </citation>
    <scope>NUCLEOTIDE SEQUENCE</scope>
    <source>
        <strain evidence="26">Huo1</strain>
        <tissue evidence="26">Leaf</tissue>
    </source>
</reference>
<reference evidence="26" key="2">
    <citation type="submission" date="2020-08" db="EMBL/GenBank/DDBJ databases">
        <title>Plant Genome Project.</title>
        <authorList>
            <person name="Zhang R.-G."/>
        </authorList>
    </citation>
    <scope>NUCLEOTIDE SEQUENCE</scope>
    <source>
        <strain evidence="26">Huo1</strain>
        <tissue evidence="26">Leaf</tissue>
    </source>
</reference>
<feature type="binding site" evidence="23">
    <location>
        <position position="872"/>
    </location>
    <ligand>
        <name>ATP</name>
        <dbReference type="ChEBI" id="CHEBI:30616"/>
    </ligand>
</feature>
<comment type="catalytic activity">
    <reaction evidence="21">
        <text>L-threonyl-[protein] + ATP = O-phospho-L-threonyl-[protein] + ADP + H(+)</text>
        <dbReference type="Rhea" id="RHEA:46608"/>
        <dbReference type="Rhea" id="RHEA-COMP:11060"/>
        <dbReference type="Rhea" id="RHEA-COMP:11605"/>
        <dbReference type="ChEBI" id="CHEBI:15378"/>
        <dbReference type="ChEBI" id="CHEBI:30013"/>
        <dbReference type="ChEBI" id="CHEBI:30616"/>
        <dbReference type="ChEBI" id="CHEBI:61977"/>
        <dbReference type="ChEBI" id="CHEBI:456216"/>
        <dbReference type="EC" id="2.7.11.1"/>
    </reaction>
</comment>
<dbReference type="InterPro" id="IPR000719">
    <property type="entry name" value="Prot_kinase_dom"/>
</dbReference>
<sequence>MEFCLVGLNAASNNNGGGGGEAAVLLSFKRSSIQTDPKRSLDNWSPSSSTPCDWRGVSCSDDGRVYRLDFTNAGLTGRLRISDLAPLPALTTLLFTGNSFDGNLSSVAGDSCRFESIDLSANKFTDLGLMTRLLSSCGNLNLLNFSSNKLAGKLESSFPASKSLEVLDLSGNRLDGELPAALFKNSPSLKILDLSSNNFTGNLFNLDFRSISNLTVLNLSRNSFSATGFPATLPYCQGLQTLDLSHNFIKLRIPGDLLAKMMNLKQLVLANNGFIGEIPLQLGEICRSLQVLDLSNNQLTGGLPSTFINCNELETLKLSSNQLSGGFLDTVVSSITSLKYLSVAFNNISGEVPPSLTNCTRLLALDLSSNNFTGNVPSVLCSGDSVLEKLLLANNYLVGGVPPELGRCKHLKSIDLSFNDLTGSLPPEIWTLPEISDIVMWANNLSGQIPEGICINGGNLQTLILNNNFITGALPQSIVNCTNLIWVSLSSNRLSGEIPQEIGNLVNLAILQLGNNSLTGAIPQRIGDCRSLIWLDLNSNELRGPLPLELASQTGLIVPGVVSGKQFAFVRNEGGTQCRGAGGLVEFEGIRPDRLANFPMVHACPSTRIYSGMTVYTFAGNGSMIYLDLSYNQLSGAIPASLGSMVYLQVLNLGHNSVSGQIPSSFGGLKSAGVLDLSHNNLQGFIPGSLGGLSFLSDLDVSNNNLSGLIPSGGQLTTFPAARYENNTGLCGVPLPPCGSTSGGHGPHSSSREKRRSMAVGMVIGIMASVTCIMLLLYALYRAKRNQMKDEKRDKYIDSLPTSGSSSWKLSSVPEPLSINVATFEKPLKKLTFAHLLEATNGFSSESLIGSGGFGDVYKAQLRDGSVVAIKKLIHVTGQGDREFMAEMETIGKIKHRNLVPLLGYCRVGEERLLVYEYMKWGSLEAVVHDKDKIGGASLDWAARKKIAVGSARGLAFLHHSCIPHIIHRDMKSSNVLLDEKLEARVSDFGMARLVNALDTHLSVSTLAGTPGYVPPEYYQSFRCTTKGDVYSYGVVLLELLSGKRPIDRAEFGEDNNLVGWAKQLHKERRSDEILDPQLVTSLSGDAELYHYLQVAFECLDDKPNRRPTMIQVMAKFKELQPDSETDTLDEMSFKDSQQLPSLSASPSLISVKFFNIIPYLKLKTFASQSSLFSNPKPPPSPVRSPFSLSRFVPLAPPPGSPSLSRPLVRSSSVSQNAASLLSQHSRRRIAAAFSLRLSIFSLRRRAAVQLWCRIDTADVFLSLFARSSSSPSSHPQTPDVSVSRRPPVSVLFSLALQRRRESRLLLRQPIATAGIPLLCTAPCCPSSFLCEVTSTEQPLSAAIAPFGTTPPSSLLELAQPASQHCTTAAPFSLF</sequence>
<keyword evidence="7" id="KW-0433">Leucine-rich repeat</keyword>
<dbReference type="FunFam" id="3.80.10.10:FF:000041">
    <property type="entry name" value="LRR receptor-like serine/threonine-protein kinase ERECTA"/>
    <property type="match status" value="1"/>
</dbReference>
<evidence type="ECO:0000256" key="1">
    <source>
        <dbReference type="ARBA" id="ARBA00004251"/>
    </source>
</evidence>
<evidence type="ECO:0000256" key="19">
    <source>
        <dbReference type="ARBA" id="ARBA00023170"/>
    </source>
</evidence>
<dbReference type="FunFam" id="3.80.10.10:FF:000111">
    <property type="entry name" value="LRR receptor-like serine/threonine-protein kinase ERECTA"/>
    <property type="match status" value="1"/>
</dbReference>
<dbReference type="GO" id="GO:0051707">
    <property type="term" value="P:response to other organism"/>
    <property type="evidence" value="ECO:0007669"/>
    <property type="project" value="UniProtKB-ARBA"/>
</dbReference>
<dbReference type="PANTHER" id="PTHR48056">
    <property type="entry name" value="LRR RECEPTOR-LIKE SERINE/THREONINE-PROTEIN KINASE-RELATED"/>
    <property type="match status" value="1"/>
</dbReference>
<dbReference type="SMART" id="SM00369">
    <property type="entry name" value="LRR_TYP"/>
    <property type="match status" value="8"/>
</dbReference>
<feature type="domain" description="Protein kinase" evidence="25">
    <location>
        <begin position="843"/>
        <end position="1120"/>
    </location>
</feature>
<dbReference type="GO" id="GO:0004674">
    <property type="term" value="F:protein serine/threonine kinase activity"/>
    <property type="evidence" value="ECO:0007669"/>
    <property type="project" value="UniProtKB-KW"/>
</dbReference>
<keyword evidence="16 24" id="KW-1133">Transmembrane helix</keyword>
<evidence type="ECO:0000256" key="22">
    <source>
        <dbReference type="ARBA" id="ARBA00048679"/>
    </source>
</evidence>
<dbReference type="GO" id="GO:0005524">
    <property type="term" value="F:ATP binding"/>
    <property type="evidence" value="ECO:0007669"/>
    <property type="project" value="UniProtKB-UniRule"/>
</dbReference>
<dbReference type="InterPro" id="IPR001611">
    <property type="entry name" value="Leu-rich_rpt"/>
</dbReference>
<dbReference type="Pfam" id="PF13516">
    <property type="entry name" value="LRR_6"/>
    <property type="match status" value="1"/>
</dbReference>
<comment type="similarity">
    <text evidence="2">Belongs to the protein kinase superfamily. Ser/Thr protein kinase family.</text>
</comment>
<evidence type="ECO:0000256" key="21">
    <source>
        <dbReference type="ARBA" id="ARBA00047899"/>
    </source>
</evidence>
<evidence type="ECO:0000256" key="10">
    <source>
        <dbReference type="ARBA" id="ARBA00022692"/>
    </source>
</evidence>
<keyword evidence="9" id="KW-0808">Transferase</keyword>
<dbReference type="Pfam" id="PF13855">
    <property type="entry name" value="LRR_8"/>
    <property type="match status" value="2"/>
</dbReference>
<keyword evidence="13 23" id="KW-0547">Nucleotide-binding</keyword>
<evidence type="ECO:0000256" key="12">
    <source>
        <dbReference type="ARBA" id="ARBA00022737"/>
    </source>
</evidence>
<feature type="transmembrane region" description="Helical" evidence="24">
    <location>
        <begin position="758"/>
        <end position="781"/>
    </location>
</feature>
<accession>A0A8X8X7Z8</accession>
<evidence type="ECO:0000256" key="6">
    <source>
        <dbReference type="ARBA" id="ARBA00022527"/>
    </source>
</evidence>
<evidence type="ECO:0000256" key="20">
    <source>
        <dbReference type="ARBA" id="ARBA00023180"/>
    </source>
</evidence>
<keyword evidence="17" id="KW-0446">Lipid-binding</keyword>
<evidence type="ECO:0000256" key="18">
    <source>
        <dbReference type="ARBA" id="ARBA00023136"/>
    </source>
</evidence>
<keyword evidence="27" id="KW-1185">Reference proteome</keyword>
<evidence type="ECO:0000256" key="16">
    <source>
        <dbReference type="ARBA" id="ARBA00022989"/>
    </source>
</evidence>
<dbReference type="GO" id="GO:0009416">
    <property type="term" value="P:response to light stimulus"/>
    <property type="evidence" value="ECO:0007669"/>
    <property type="project" value="UniProtKB-ARBA"/>
</dbReference>
<dbReference type="InterPro" id="IPR008271">
    <property type="entry name" value="Ser/Thr_kinase_AS"/>
</dbReference>
<evidence type="ECO:0000256" key="5">
    <source>
        <dbReference type="ARBA" id="ARBA00022475"/>
    </source>
</evidence>
<dbReference type="FunFam" id="3.30.200.20:FF:000150">
    <property type="entry name" value="serine/threonine-protein kinase BRI1-like 2"/>
    <property type="match status" value="1"/>
</dbReference>
<evidence type="ECO:0000313" key="26">
    <source>
        <dbReference type="EMBL" id="KAG6407360.1"/>
    </source>
</evidence>
<name>A0A8X8X7Z8_SALSN</name>
<dbReference type="Pfam" id="PF20141">
    <property type="entry name" value="Island"/>
    <property type="match status" value="1"/>
</dbReference>
<dbReference type="Pfam" id="PF08263">
    <property type="entry name" value="LRRNT_2"/>
    <property type="match status" value="1"/>
</dbReference>
<dbReference type="InterPro" id="IPR011009">
    <property type="entry name" value="Kinase-like_dom_sf"/>
</dbReference>
<dbReference type="SUPFAM" id="SSF52058">
    <property type="entry name" value="L domain-like"/>
    <property type="match status" value="2"/>
</dbReference>
<dbReference type="EC" id="2.7.11.1" evidence="4"/>
<keyword evidence="10 24" id="KW-0812">Transmembrane</keyword>
<evidence type="ECO:0000256" key="8">
    <source>
        <dbReference type="ARBA" id="ARBA00022665"/>
    </source>
</evidence>
<dbReference type="Gene3D" id="3.80.10.10">
    <property type="entry name" value="Ribonuclease Inhibitor"/>
    <property type="match status" value="1"/>
</dbReference>
<comment type="caution">
    <text evidence="26">The sequence shown here is derived from an EMBL/GenBank/DDBJ whole genome shotgun (WGS) entry which is preliminary data.</text>
</comment>
<comment type="catalytic activity">
    <reaction evidence="22">
        <text>L-seryl-[protein] + ATP = O-phospho-L-seryl-[protein] + ADP + H(+)</text>
        <dbReference type="Rhea" id="RHEA:17989"/>
        <dbReference type="Rhea" id="RHEA-COMP:9863"/>
        <dbReference type="Rhea" id="RHEA-COMP:11604"/>
        <dbReference type="ChEBI" id="CHEBI:15378"/>
        <dbReference type="ChEBI" id="CHEBI:29999"/>
        <dbReference type="ChEBI" id="CHEBI:30616"/>
        <dbReference type="ChEBI" id="CHEBI:83421"/>
        <dbReference type="ChEBI" id="CHEBI:456216"/>
        <dbReference type="EC" id="2.7.11.1"/>
    </reaction>
</comment>
<keyword evidence="11" id="KW-0732">Signal</keyword>
<dbReference type="GO" id="GO:0006952">
    <property type="term" value="P:defense response"/>
    <property type="evidence" value="ECO:0007669"/>
    <property type="project" value="UniProtKB-ARBA"/>
</dbReference>
<evidence type="ECO:0000256" key="4">
    <source>
        <dbReference type="ARBA" id="ARBA00012513"/>
    </source>
</evidence>
<keyword evidence="5" id="KW-1003">Cell membrane</keyword>
<evidence type="ECO:0000256" key="11">
    <source>
        <dbReference type="ARBA" id="ARBA00022729"/>
    </source>
</evidence>
<evidence type="ECO:0000256" key="24">
    <source>
        <dbReference type="SAM" id="Phobius"/>
    </source>
</evidence>
<evidence type="ECO:0000256" key="17">
    <source>
        <dbReference type="ARBA" id="ARBA00023121"/>
    </source>
</evidence>
<gene>
    <name evidence="26" type="ORF">SASPL_130349</name>
</gene>
<dbReference type="PROSITE" id="PS00108">
    <property type="entry name" value="PROTEIN_KINASE_ST"/>
    <property type="match status" value="1"/>
</dbReference>
<comment type="similarity">
    <text evidence="3">Belongs to the RLP family.</text>
</comment>
<dbReference type="InterPro" id="IPR017441">
    <property type="entry name" value="Protein_kinase_ATP_BS"/>
</dbReference>
<dbReference type="InterPro" id="IPR050647">
    <property type="entry name" value="Plant_LRR-RLKs"/>
</dbReference>
<dbReference type="FunFam" id="1.10.510.10:FF:000291">
    <property type="entry name" value="Brassinosteroid LRR receptor kinase"/>
    <property type="match status" value="1"/>
</dbReference>
<evidence type="ECO:0000256" key="9">
    <source>
        <dbReference type="ARBA" id="ARBA00022679"/>
    </source>
</evidence>
<dbReference type="PANTHER" id="PTHR48056:SF14">
    <property type="entry name" value="NON-SPECIFIC SERINE_THREONINE PROTEIN KINASE"/>
    <property type="match status" value="1"/>
</dbReference>
<dbReference type="GO" id="GO:0009742">
    <property type="term" value="P:brassinosteroid mediated signaling pathway"/>
    <property type="evidence" value="ECO:0007669"/>
    <property type="project" value="UniProtKB-ARBA"/>
</dbReference>
<evidence type="ECO:0000313" key="27">
    <source>
        <dbReference type="Proteomes" id="UP000298416"/>
    </source>
</evidence>
<dbReference type="Gene3D" id="3.30.200.20">
    <property type="entry name" value="Phosphorylase Kinase, domain 1"/>
    <property type="match status" value="1"/>
</dbReference>
<dbReference type="GO" id="GO:0033612">
    <property type="term" value="F:receptor serine/threonine kinase binding"/>
    <property type="evidence" value="ECO:0007669"/>
    <property type="project" value="TreeGrafter"/>
</dbReference>
<evidence type="ECO:0000256" key="3">
    <source>
        <dbReference type="ARBA" id="ARBA00009592"/>
    </source>
</evidence>
<evidence type="ECO:0000256" key="14">
    <source>
        <dbReference type="ARBA" id="ARBA00022777"/>
    </source>
</evidence>
<dbReference type="Gene3D" id="3.30.1490.310">
    <property type="match status" value="1"/>
</dbReference>
<dbReference type="GO" id="GO:0005886">
    <property type="term" value="C:plasma membrane"/>
    <property type="evidence" value="ECO:0007669"/>
    <property type="project" value="UniProtKB-SubCell"/>
</dbReference>
<dbReference type="Gene3D" id="1.10.510.10">
    <property type="entry name" value="Transferase(Phosphotransferase) domain 1"/>
    <property type="match status" value="1"/>
</dbReference>
<keyword evidence="14" id="KW-0418">Kinase</keyword>
<dbReference type="EMBL" id="PNBA02000011">
    <property type="protein sequence ID" value="KAG6407360.1"/>
    <property type="molecule type" value="Genomic_DNA"/>
</dbReference>
<comment type="subcellular location">
    <subcellularLocation>
        <location evidence="1">Cell membrane</location>
        <topology evidence="1">Single-pass type I membrane protein</topology>
    </subcellularLocation>
</comment>
<evidence type="ECO:0000256" key="7">
    <source>
        <dbReference type="ARBA" id="ARBA00022614"/>
    </source>
</evidence>
<dbReference type="InterPro" id="IPR003591">
    <property type="entry name" value="Leu-rich_rpt_typical-subtyp"/>
</dbReference>
<dbReference type="GO" id="GO:0009729">
    <property type="term" value="P:detection of brassinosteroid stimulus"/>
    <property type="evidence" value="ECO:0007669"/>
    <property type="project" value="UniProtKB-ARBA"/>
</dbReference>
<keyword evidence="12" id="KW-0677">Repeat</keyword>
<dbReference type="InterPro" id="IPR013210">
    <property type="entry name" value="LRR_N_plant-typ"/>
</dbReference>
<dbReference type="InterPro" id="IPR032675">
    <property type="entry name" value="LRR_dom_sf"/>
</dbReference>
<dbReference type="Pfam" id="PF00560">
    <property type="entry name" value="LRR_1"/>
    <property type="match status" value="7"/>
</dbReference>
<keyword evidence="19" id="KW-0675">Receptor</keyword>
<dbReference type="Pfam" id="PF00069">
    <property type="entry name" value="Pkinase"/>
    <property type="match status" value="1"/>
</dbReference>